<dbReference type="AlphaFoldDB" id="A0A7S4LI37"/>
<dbReference type="EMBL" id="HBJA01121466">
    <property type="protein sequence ID" value="CAE0830524.1"/>
    <property type="molecule type" value="Transcribed_RNA"/>
</dbReference>
<name>A0A7S4LI37_9EUGL</name>
<protein>
    <submittedName>
        <fullName evidence="2">Uncharacterized protein</fullName>
    </submittedName>
</protein>
<sequence length="243" mass="26754">MLSNAMSPMKPQPLSDKEVCFNPPTRLNLAPSPSATTPNEETRLQDKLALACHIEGFPPPPRSPSYDRFSTSFSTTSSFDLLEVCSQVSQVSIVYSSSNYEVVEFDEDPLRSPPYSEQSSACASPRVMTPSHESGHAAATNLARLLQRARTSHFLMGRHYVPGCAVAKLHRNAVFMHPVHPSARRSRMLKQALNPTLQGTLESNLWSASQETSELVASQEIPQHVVLQETPEHVSSAARTTEQ</sequence>
<evidence type="ECO:0000256" key="1">
    <source>
        <dbReference type="SAM" id="MobiDB-lite"/>
    </source>
</evidence>
<proteinExistence type="predicted"/>
<reference evidence="2" key="1">
    <citation type="submission" date="2021-01" db="EMBL/GenBank/DDBJ databases">
        <authorList>
            <person name="Corre E."/>
            <person name="Pelletier E."/>
            <person name="Niang G."/>
            <person name="Scheremetjew M."/>
            <person name="Finn R."/>
            <person name="Kale V."/>
            <person name="Holt S."/>
            <person name="Cochrane G."/>
            <person name="Meng A."/>
            <person name="Brown T."/>
            <person name="Cohen L."/>
        </authorList>
    </citation>
    <scope>NUCLEOTIDE SEQUENCE</scope>
    <source>
        <strain evidence="2">CCMP1594</strain>
    </source>
</reference>
<accession>A0A7S4LI37</accession>
<feature type="region of interest" description="Disordered" evidence="1">
    <location>
        <begin position="1"/>
        <end position="40"/>
    </location>
</feature>
<feature type="region of interest" description="Disordered" evidence="1">
    <location>
        <begin position="109"/>
        <end position="134"/>
    </location>
</feature>
<organism evidence="2">
    <name type="scientific">Eutreptiella gymnastica</name>
    <dbReference type="NCBI Taxonomy" id="73025"/>
    <lineage>
        <taxon>Eukaryota</taxon>
        <taxon>Discoba</taxon>
        <taxon>Euglenozoa</taxon>
        <taxon>Euglenida</taxon>
        <taxon>Spirocuta</taxon>
        <taxon>Euglenophyceae</taxon>
        <taxon>Eutreptiales</taxon>
        <taxon>Eutreptiaceae</taxon>
        <taxon>Eutreptiella</taxon>
    </lineage>
</organism>
<gene>
    <name evidence="2" type="ORF">EGYM00163_LOCUS41805</name>
</gene>
<evidence type="ECO:0000313" key="2">
    <source>
        <dbReference type="EMBL" id="CAE0830524.1"/>
    </source>
</evidence>